<dbReference type="GO" id="GO:0046872">
    <property type="term" value="F:metal ion binding"/>
    <property type="evidence" value="ECO:0007669"/>
    <property type="project" value="UniProtKB-KW"/>
</dbReference>
<evidence type="ECO:0000256" key="4">
    <source>
        <dbReference type="ARBA" id="ARBA00022617"/>
    </source>
</evidence>
<keyword evidence="8" id="KW-0732">Signal</keyword>
<organism evidence="10 11">
    <name type="scientific">Campylobacter geochelonis</name>
    <dbReference type="NCBI Taxonomy" id="1780362"/>
    <lineage>
        <taxon>Bacteria</taxon>
        <taxon>Pseudomonadati</taxon>
        <taxon>Campylobacterota</taxon>
        <taxon>Epsilonproteobacteria</taxon>
        <taxon>Campylobacterales</taxon>
        <taxon>Campylobacteraceae</taxon>
        <taxon>Campylobacter</taxon>
    </lineage>
</organism>
<dbReference type="Proteomes" id="UP000069632">
    <property type="component" value="Unassembled WGS sequence"/>
</dbReference>
<protein>
    <submittedName>
        <fullName evidence="10">Flavocytochrome C heme subunit</fullName>
    </submittedName>
</protein>
<evidence type="ECO:0000256" key="1">
    <source>
        <dbReference type="ARBA" id="ARBA00001926"/>
    </source>
</evidence>
<comment type="cofactor">
    <cofactor evidence="1">
        <name>heme c</name>
        <dbReference type="ChEBI" id="CHEBI:61717"/>
    </cofactor>
</comment>
<evidence type="ECO:0000259" key="9">
    <source>
        <dbReference type="Pfam" id="PF14537"/>
    </source>
</evidence>
<evidence type="ECO:0000256" key="6">
    <source>
        <dbReference type="ARBA" id="ARBA00022982"/>
    </source>
</evidence>
<dbReference type="RefSeq" id="WP_075494655.1">
    <property type="nucleotide sequence ID" value="NZ_CP053844.1"/>
</dbReference>
<dbReference type="SUPFAM" id="SSF48695">
    <property type="entry name" value="Multiheme cytochromes"/>
    <property type="match status" value="1"/>
</dbReference>
<name>A0A128EHP8_9BACT</name>
<keyword evidence="11" id="KW-1185">Reference proteome</keyword>
<proteinExistence type="predicted"/>
<feature type="chain" id="PRO_5007281504" evidence="8">
    <location>
        <begin position="18"/>
        <end position="131"/>
    </location>
</feature>
<keyword evidence="5" id="KW-0479">Metal-binding</keyword>
<dbReference type="OrthoDB" id="5344846at2"/>
<evidence type="ECO:0000256" key="8">
    <source>
        <dbReference type="SAM" id="SignalP"/>
    </source>
</evidence>
<feature type="signal peptide" evidence="8">
    <location>
        <begin position="1"/>
        <end position="17"/>
    </location>
</feature>
<evidence type="ECO:0000313" key="10">
    <source>
        <dbReference type="EMBL" id="CZE48999.1"/>
    </source>
</evidence>
<dbReference type="Gene3D" id="1.10.1130.10">
    <property type="entry name" value="Flavocytochrome C3, Chain A"/>
    <property type="match status" value="1"/>
</dbReference>
<dbReference type="InterPro" id="IPR036280">
    <property type="entry name" value="Multihaem_cyt_sf"/>
</dbReference>
<dbReference type="GO" id="GO:0030313">
    <property type="term" value="C:cell envelope"/>
    <property type="evidence" value="ECO:0007669"/>
    <property type="project" value="UniProtKB-SubCell"/>
</dbReference>
<evidence type="ECO:0000256" key="5">
    <source>
        <dbReference type="ARBA" id="ARBA00022723"/>
    </source>
</evidence>
<dbReference type="EMBL" id="FIZP01000013">
    <property type="protein sequence ID" value="CZE48999.1"/>
    <property type="molecule type" value="Genomic_DNA"/>
</dbReference>
<sequence>MKKVFLIMLFFVTLAFSQSKFPGFEEYFKYDQNQTYALKNAHKDAKLQCFHCHEGTDIKEYKEVKTDTCLTCHESKEKVAKRLYFLGEKNPHNSVHDGANLSCHVCHNSHKPSFNMCNDCHNTKNWMREIK</sequence>
<reference evidence="10 11" key="1">
    <citation type="submission" date="2016-02" db="EMBL/GenBank/DDBJ databases">
        <authorList>
            <consortium name="Pathogen Informatics"/>
        </authorList>
    </citation>
    <scope>NUCLEOTIDE SEQUENCE [LARGE SCALE GENOMIC DNA]</scope>
    <source>
        <strain evidence="10 11">RC20</strain>
    </source>
</reference>
<gene>
    <name evidence="10" type="ORF">ERS672216_01693</name>
</gene>
<evidence type="ECO:0000256" key="2">
    <source>
        <dbReference type="ARBA" id="ARBA00004196"/>
    </source>
</evidence>
<comment type="subcellular location">
    <subcellularLocation>
        <location evidence="2">Cell envelope</location>
    </subcellularLocation>
</comment>
<keyword evidence="7" id="KW-0408">Iron</keyword>
<feature type="domain" description="Tetrahaem cytochrome" evidence="9">
    <location>
        <begin position="41"/>
        <end position="122"/>
    </location>
</feature>
<keyword evidence="6" id="KW-0249">Electron transport</keyword>
<evidence type="ECO:0000313" key="11">
    <source>
        <dbReference type="Proteomes" id="UP000069632"/>
    </source>
</evidence>
<evidence type="ECO:0000256" key="3">
    <source>
        <dbReference type="ARBA" id="ARBA00022448"/>
    </source>
</evidence>
<dbReference type="Pfam" id="PF14537">
    <property type="entry name" value="Cytochrom_c3_2"/>
    <property type="match status" value="1"/>
</dbReference>
<accession>A0A128EHP8</accession>
<keyword evidence="3" id="KW-0813">Transport</keyword>
<dbReference type="AlphaFoldDB" id="A0A128EHP8"/>
<dbReference type="InterPro" id="IPR012286">
    <property type="entry name" value="Tetrahaem_cytochrome"/>
</dbReference>
<evidence type="ECO:0000256" key="7">
    <source>
        <dbReference type="ARBA" id="ARBA00023004"/>
    </source>
</evidence>
<keyword evidence="4" id="KW-0349">Heme</keyword>